<keyword evidence="2" id="KW-1185">Reference proteome</keyword>
<evidence type="ECO:0000313" key="2">
    <source>
        <dbReference type="Proteomes" id="UP000785679"/>
    </source>
</evidence>
<dbReference type="AlphaFoldDB" id="A0A8J8P8A9"/>
<evidence type="ECO:0000313" key="1">
    <source>
        <dbReference type="EMBL" id="TNV87356.1"/>
    </source>
</evidence>
<gene>
    <name evidence="1" type="ORF">FGO68_gene3248</name>
</gene>
<sequence length="78" mass="8487">MNKTDIIPDGTNYDAYKTTFNHKARIFKTQVAQSSSGNGPIFKRNIENDQLIQIVLGQSSIKGRQAANESVATATTTA</sequence>
<proteinExistence type="predicted"/>
<accession>A0A8J8P8A9</accession>
<dbReference type="EMBL" id="RRYP01000487">
    <property type="protein sequence ID" value="TNV87356.1"/>
    <property type="molecule type" value="Genomic_DNA"/>
</dbReference>
<comment type="caution">
    <text evidence="1">The sequence shown here is derived from an EMBL/GenBank/DDBJ whole genome shotgun (WGS) entry which is preliminary data.</text>
</comment>
<reference evidence="1" key="1">
    <citation type="submission" date="2019-06" db="EMBL/GenBank/DDBJ databases">
        <authorList>
            <person name="Zheng W."/>
        </authorList>
    </citation>
    <scope>NUCLEOTIDE SEQUENCE</scope>
    <source>
        <strain evidence="1">QDHG01</strain>
    </source>
</reference>
<protein>
    <submittedName>
        <fullName evidence="1">Uncharacterized protein</fullName>
    </submittedName>
</protein>
<organism evidence="1 2">
    <name type="scientific">Halteria grandinella</name>
    <dbReference type="NCBI Taxonomy" id="5974"/>
    <lineage>
        <taxon>Eukaryota</taxon>
        <taxon>Sar</taxon>
        <taxon>Alveolata</taxon>
        <taxon>Ciliophora</taxon>
        <taxon>Intramacronucleata</taxon>
        <taxon>Spirotrichea</taxon>
        <taxon>Stichotrichia</taxon>
        <taxon>Sporadotrichida</taxon>
        <taxon>Halteriidae</taxon>
        <taxon>Halteria</taxon>
    </lineage>
</organism>
<dbReference type="Proteomes" id="UP000785679">
    <property type="component" value="Unassembled WGS sequence"/>
</dbReference>
<name>A0A8J8P8A9_HALGN</name>